<accession>A0A0B1SRM1</accession>
<evidence type="ECO:0000313" key="4">
    <source>
        <dbReference type="Proteomes" id="UP000053660"/>
    </source>
</evidence>
<dbReference type="AlphaFoldDB" id="A0A0B1SRM1"/>
<comment type="similarity">
    <text evidence="1">Belongs to the short-chain dehydrogenases/reductases (SDR) family.</text>
</comment>
<keyword evidence="4" id="KW-1185">Reference proteome</keyword>
<dbReference type="GO" id="GO:0016616">
    <property type="term" value="F:oxidoreductase activity, acting on the CH-OH group of donors, NAD or NADP as acceptor"/>
    <property type="evidence" value="ECO:0007669"/>
    <property type="project" value="TreeGrafter"/>
</dbReference>
<dbReference type="InterPro" id="IPR002347">
    <property type="entry name" value="SDR_fam"/>
</dbReference>
<reference evidence="3 4" key="1">
    <citation type="submission" date="2014-03" db="EMBL/GenBank/DDBJ databases">
        <title>Draft genome of the hookworm Oesophagostomum dentatum.</title>
        <authorList>
            <person name="Mitreva M."/>
        </authorList>
    </citation>
    <scope>NUCLEOTIDE SEQUENCE [LARGE SCALE GENOMIC DNA]</scope>
    <source>
        <strain evidence="3 4">OD-Hann</strain>
    </source>
</reference>
<dbReference type="SUPFAM" id="SSF51735">
    <property type="entry name" value="NAD(P)-binding Rossmann-fold domains"/>
    <property type="match status" value="1"/>
</dbReference>
<dbReference type="InterPro" id="IPR036291">
    <property type="entry name" value="NAD(P)-bd_dom_sf"/>
</dbReference>
<evidence type="ECO:0000313" key="3">
    <source>
        <dbReference type="EMBL" id="KHJ87973.1"/>
    </source>
</evidence>
<dbReference type="PANTHER" id="PTHR24322">
    <property type="entry name" value="PKSB"/>
    <property type="match status" value="1"/>
</dbReference>
<dbReference type="Proteomes" id="UP000053660">
    <property type="component" value="Unassembled WGS sequence"/>
</dbReference>
<organism evidence="3 4">
    <name type="scientific">Oesophagostomum dentatum</name>
    <name type="common">Nodular worm</name>
    <dbReference type="NCBI Taxonomy" id="61180"/>
    <lineage>
        <taxon>Eukaryota</taxon>
        <taxon>Metazoa</taxon>
        <taxon>Ecdysozoa</taxon>
        <taxon>Nematoda</taxon>
        <taxon>Chromadorea</taxon>
        <taxon>Rhabditida</taxon>
        <taxon>Rhabditina</taxon>
        <taxon>Rhabditomorpha</taxon>
        <taxon>Strongyloidea</taxon>
        <taxon>Strongylidae</taxon>
        <taxon>Oesophagostomum</taxon>
    </lineage>
</organism>
<dbReference type="PRINTS" id="PR00081">
    <property type="entry name" value="GDHRDH"/>
</dbReference>
<evidence type="ECO:0000256" key="2">
    <source>
        <dbReference type="ARBA" id="ARBA00023002"/>
    </source>
</evidence>
<keyword evidence="2" id="KW-0560">Oxidoreductase</keyword>
<dbReference type="GO" id="GO:0005811">
    <property type="term" value="C:lipid droplet"/>
    <property type="evidence" value="ECO:0007669"/>
    <property type="project" value="TreeGrafter"/>
</dbReference>
<protein>
    <submittedName>
        <fullName evidence="3">Oxidoreductase, short chain dehydrogenase/reductase family protein</fullName>
    </submittedName>
</protein>
<dbReference type="Gene3D" id="3.40.50.720">
    <property type="entry name" value="NAD(P)-binding Rossmann-like Domain"/>
    <property type="match status" value="1"/>
</dbReference>
<feature type="non-terminal residue" evidence="3">
    <location>
        <position position="1"/>
    </location>
</feature>
<sequence length="152" mass="16940">DVTEKVIVITGAASGLGRRMSQILAIEKGARLIIIDVDIKGAEETVSSIIKENGHAEAYFCDIRKEEEMQRVAAEIHEKYVVVDDAMRSSAHFEFTTFFCGIFNINMKMWTSLERQTIRAFLEPMIKTNSGHVVAVSSIAGFSGETFGLAYW</sequence>
<dbReference type="EMBL" id="KN556674">
    <property type="protein sequence ID" value="KHJ87973.1"/>
    <property type="molecule type" value="Genomic_DNA"/>
</dbReference>
<evidence type="ECO:0000256" key="1">
    <source>
        <dbReference type="ARBA" id="ARBA00006484"/>
    </source>
</evidence>
<proteinExistence type="inferred from homology"/>
<dbReference type="Pfam" id="PF00106">
    <property type="entry name" value="adh_short"/>
    <property type="match status" value="1"/>
</dbReference>
<gene>
    <name evidence="3" type="ORF">OESDEN_12238</name>
</gene>
<dbReference type="PANTHER" id="PTHR24322:SF736">
    <property type="entry name" value="RETINOL DEHYDROGENASE 10"/>
    <property type="match status" value="1"/>
</dbReference>
<dbReference type="OrthoDB" id="10253736at2759"/>
<name>A0A0B1SRM1_OESDE</name>